<dbReference type="Gene3D" id="1.25.40.10">
    <property type="entry name" value="Tetratricopeptide repeat domain"/>
    <property type="match status" value="1"/>
</dbReference>
<keyword evidence="1" id="KW-0175">Coiled coil</keyword>
<dbReference type="SMART" id="SM00671">
    <property type="entry name" value="SEL1"/>
    <property type="match status" value="4"/>
</dbReference>
<organism evidence="3 4">
    <name type="scientific">Aquabacter spiritensis</name>
    <dbReference type="NCBI Taxonomy" id="933073"/>
    <lineage>
        <taxon>Bacteria</taxon>
        <taxon>Pseudomonadati</taxon>
        <taxon>Pseudomonadota</taxon>
        <taxon>Alphaproteobacteria</taxon>
        <taxon>Hyphomicrobiales</taxon>
        <taxon>Xanthobacteraceae</taxon>
        <taxon>Aquabacter</taxon>
    </lineage>
</organism>
<name>A0A4R3LZ61_9HYPH</name>
<dbReference type="SUPFAM" id="SSF81901">
    <property type="entry name" value="HCP-like"/>
    <property type="match status" value="1"/>
</dbReference>
<dbReference type="AlphaFoldDB" id="A0A4R3LZ61"/>
<feature type="coiled-coil region" evidence="1">
    <location>
        <begin position="226"/>
        <end position="253"/>
    </location>
</feature>
<gene>
    <name evidence="3" type="ORF">EDC64_104123</name>
</gene>
<dbReference type="OrthoDB" id="5295703at2"/>
<accession>A0A4R3LZ61</accession>
<keyword evidence="4" id="KW-1185">Reference proteome</keyword>
<evidence type="ECO:0000313" key="4">
    <source>
        <dbReference type="Proteomes" id="UP000294664"/>
    </source>
</evidence>
<reference evidence="3 4" key="1">
    <citation type="submission" date="2019-03" db="EMBL/GenBank/DDBJ databases">
        <title>Genomic Encyclopedia of Type Strains, Phase IV (KMG-IV): sequencing the most valuable type-strain genomes for metagenomic binning, comparative biology and taxonomic classification.</title>
        <authorList>
            <person name="Goeker M."/>
        </authorList>
    </citation>
    <scope>NUCLEOTIDE SEQUENCE [LARGE SCALE GENOMIC DNA]</scope>
    <source>
        <strain evidence="3 4">DSM 9035</strain>
    </source>
</reference>
<dbReference type="Proteomes" id="UP000294664">
    <property type="component" value="Unassembled WGS sequence"/>
</dbReference>
<dbReference type="InterPro" id="IPR052945">
    <property type="entry name" value="Mitotic_Regulator"/>
</dbReference>
<feature type="region of interest" description="Disordered" evidence="2">
    <location>
        <begin position="498"/>
        <end position="529"/>
    </location>
</feature>
<evidence type="ECO:0000256" key="2">
    <source>
        <dbReference type="SAM" id="MobiDB-lite"/>
    </source>
</evidence>
<dbReference type="EMBL" id="SMAI01000004">
    <property type="protein sequence ID" value="TCT05566.1"/>
    <property type="molecule type" value="Genomic_DNA"/>
</dbReference>
<proteinExistence type="predicted"/>
<comment type="caution">
    <text evidence="3">The sequence shown here is derived from an EMBL/GenBank/DDBJ whole genome shotgun (WGS) entry which is preliminary data.</text>
</comment>
<protein>
    <submittedName>
        <fullName evidence="3">Localization factor PodJL</fullName>
    </submittedName>
</protein>
<dbReference type="InterPro" id="IPR006597">
    <property type="entry name" value="Sel1-like"/>
</dbReference>
<dbReference type="PANTHER" id="PTHR43628:SF1">
    <property type="entry name" value="CHITIN SYNTHASE REGULATORY FACTOR 2-RELATED"/>
    <property type="match status" value="1"/>
</dbReference>
<sequence>MEPSFDMEREIASAWSQTPVRVGNTLLRSVPTADQDLGRNPADAEDDMPASAAQGVPPAFAPGALDLLRERVVRMRRDAGGRAEERPIFTREFQPEAPVPQAWAGSPLADAADADYVDDAPSADTSPGLARQLSQIRDALDRLGGADQQTPLALAVVALGRKIDLLNAKALDPVALRRLELQTTELRAAVERAVKLREPEADGTPPAWRDYADEMRAAARAAAETQARMDRELEALHARLQRVSAEIEALPEEFAAALGEQVALLLARIEDGAGVEVAALAPLVDVIERHFIALTARLAASDARLERLDGIEQALDRISLQMEDLQHASADVSAEAVQAVALRLSARDDAPAVLGLKRGLAELEARQRAFEARTEDLLVRELELELKDLAGRTPTPRGRRATAEAEDDVWPDAGLMPAVDLDRRIFDPAIGDEIAAPGPATRADWLAAAERASRIDHAPRRATRRLRLNLIGRAAVLTVAVGLAGLTVLQVVYPNASHARPAPGQATDARSAQTPAPVQASDPARLPMPAVPDDLRTAALAGDPAAAYEIGARFTDGRGVEANAAAGKQWLALAAARGSVPAAYKLGSVYEYADRNYVEARRLYAWAAERGNLRAMHNLGVLATAGVDGRPDWAAAIKWFRQAAERGLRDSQHNLGMIFARGLSGTTDFAEAFKWFAVSAANGDTDSARKRDDLVRRADEPTLNRGRAMAAAFVAAPMDKAANVVAVKPEWDKVVSANAAPAARSGT</sequence>
<dbReference type="InterPro" id="IPR011990">
    <property type="entry name" value="TPR-like_helical_dom_sf"/>
</dbReference>
<evidence type="ECO:0000313" key="3">
    <source>
        <dbReference type="EMBL" id="TCT05566.1"/>
    </source>
</evidence>
<dbReference type="RefSeq" id="WP_132030909.1">
    <property type="nucleotide sequence ID" value="NZ_SMAI01000004.1"/>
</dbReference>
<evidence type="ECO:0000256" key="1">
    <source>
        <dbReference type="SAM" id="Coils"/>
    </source>
</evidence>
<dbReference type="Pfam" id="PF08238">
    <property type="entry name" value="Sel1"/>
    <property type="match status" value="4"/>
</dbReference>
<dbReference type="PANTHER" id="PTHR43628">
    <property type="entry name" value="ACTIVATOR OF C KINASE PROTEIN 1-RELATED"/>
    <property type="match status" value="1"/>
</dbReference>
<feature type="region of interest" description="Disordered" evidence="2">
    <location>
        <begin position="26"/>
        <end position="59"/>
    </location>
</feature>